<evidence type="ECO:0000313" key="1">
    <source>
        <dbReference type="EMBL" id="AQX52270.1"/>
    </source>
</evidence>
<dbReference type="EMBL" id="CP014339">
    <property type="protein sequence ID" value="AQX52270.1"/>
    <property type="molecule type" value="Genomic_DNA"/>
</dbReference>
<gene>
    <name evidence="1" type="ORF">AYC66_16990</name>
    <name evidence="2" type="ORF">BAY09_10080</name>
</gene>
<protein>
    <recommendedName>
        <fullName evidence="4">Fibrobacter succinogenes major paralogous domain-containing protein</fullName>
    </recommendedName>
</protein>
<evidence type="ECO:0000313" key="3">
    <source>
        <dbReference type="Proteomes" id="UP000189738"/>
    </source>
</evidence>
<dbReference type="EMBL" id="MAHS01000001">
    <property type="protein sequence ID" value="OPB53265.1"/>
    <property type="molecule type" value="Genomic_DNA"/>
</dbReference>
<sequence length="581" mass="62325">MNWKPNTNLKMETNNLTLTKNKQMKSNIKHIITRIILAIFSLVIISCRQSDDHITDPGTETGPASVKINLQGSDYNDGETSKTTGINGINSATVQTEEISFNNNNDYKLVATLTPVDNISQASSKTSARAAMTTPLPVNTRYKVVVFNNSGNYVTEANYISGQEATATPITGLTGGQSYTFVAYSIGSTTTLPDITYTNPANKTLTTASVNNVSENSDLMYFSKSLTLDGNKTNFLDIILKHQYSQIYAAINSAQTNYYTISSINNAAITPHNSVASLKLSDGSTTASGSSSRTLRFTSNAQNVWAPAVFINTAATTNGILSIGSAVLRKASGFLVTHENIAFRNLKIIPGTRYILELSFVPNDRYITNFRGYPAVSINGVIFMRHNLGANISLNPDAPSVNIAGNYYQWGRKTPVATATTGTGAIPGWNTTVAPQGAWNSGTRTAPIKNTLNDPCPTGWRVISREEFGTLVDNTTHSYTGNAATTNIGSAAAVLTSKFNTSVKVTLPFTGFREGTDGRFSHAATGGGTLIDGSYWSADNNSDIGRIFALFNTTESSFWAAGSGGVNTRATPIRCVAEYPY</sequence>
<reference evidence="1 3" key="1">
    <citation type="submission" date="2016-02" db="EMBL/GenBank/DDBJ databases">
        <authorList>
            <person name="Nicholson A.C."/>
            <person name="Humrighouse B.W."/>
            <person name="Loparev V."/>
            <person name="Emery B."/>
            <person name="Graziano J."/>
            <person name="McQuiston J.R."/>
        </authorList>
    </citation>
    <scope>NUCLEOTIDE SEQUENCE [LARGE SCALE GENOMIC DNA]</scope>
    <source>
        <strain evidence="1 3">E6809</strain>
    </source>
</reference>
<organism evidence="2">
    <name type="scientific">Elizabethkingia anophelis</name>
    <dbReference type="NCBI Taxonomy" id="1117645"/>
    <lineage>
        <taxon>Bacteria</taxon>
        <taxon>Pseudomonadati</taxon>
        <taxon>Bacteroidota</taxon>
        <taxon>Flavobacteriia</taxon>
        <taxon>Flavobacteriales</taxon>
        <taxon>Weeksellaceae</taxon>
        <taxon>Elizabethkingia</taxon>
    </lineage>
</organism>
<dbReference type="RefSeq" id="WP_078411152.1">
    <property type="nucleotide sequence ID" value="NZ_CP014020.1"/>
</dbReference>
<name>A0A1T3J865_9FLAO</name>
<dbReference type="Proteomes" id="UP000189738">
    <property type="component" value="Chromosome"/>
</dbReference>
<reference evidence="2" key="2">
    <citation type="submission" date="2016-06" db="EMBL/GenBank/DDBJ databases">
        <authorList>
            <person name="Nicholson A.C."/>
        </authorList>
    </citation>
    <scope>NUCLEOTIDE SEQUENCE [LARGE SCALE GENOMIC DNA]</scope>
    <source>
        <strain evidence="2">E6809</strain>
    </source>
</reference>
<dbReference type="AlphaFoldDB" id="A0A1T3J865"/>
<proteinExistence type="predicted"/>
<accession>A0A1T3J865</accession>
<evidence type="ECO:0000313" key="2">
    <source>
        <dbReference type="EMBL" id="OPB53265.1"/>
    </source>
</evidence>
<evidence type="ECO:0008006" key="4">
    <source>
        <dbReference type="Google" id="ProtNLM"/>
    </source>
</evidence>